<organism evidence="2 3">
    <name type="scientific">Puccinia graminis f. sp. tritici (strain CRL 75-36-700-3 / race SCCL)</name>
    <name type="common">Black stem rust fungus</name>
    <dbReference type="NCBI Taxonomy" id="418459"/>
    <lineage>
        <taxon>Eukaryota</taxon>
        <taxon>Fungi</taxon>
        <taxon>Dikarya</taxon>
        <taxon>Basidiomycota</taxon>
        <taxon>Pucciniomycotina</taxon>
        <taxon>Pucciniomycetes</taxon>
        <taxon>Pucciniales</taxon>
        <taxon>Pucciniaceae</taxon>
        <taxon>Puccinia</taxon>
    </lineage>
</organism>
<dbReference type="VEuPathDB" id="FungiDB:PGTG_17039"/>
<dbReference type="GeneID" id="10530745"/>
<dbReference type="Proteomes" id="UP000008783">
    <property type="component" value="Unassembled WGS sequence"/>
</dbReference>
<evidence type="ECO:0000313" key="2">
    <source>
        <dbReference type="EMBL" id="EFP90840.1"/>
    </source>
</evidence>
<evidence type="ECO:0000313" key="3">
    <source>
        <dbReference type="Proteomes" id="UP000008783"/>
    </source>
</evidence>
<dbReference type="RefSeq" id="XP_003335259.1">
    <property type="nucleotide sequence ID" value="XM_003335211.1"/>
</dbReference>
<dbReference type="InterPro" id="IPR000504">
    <property type="entry name" value="RRM_dom"/>
</dbReference>
<dbReference type="HOGENOM" id="CLU_1448389_0_0_1"/>
<feature type="domain" description="RRM" evidence="1">
    <location>
        <begin position="104"/>
        <end position="164"/>
    </location>
</feature>
<protein>
    <recommendedName>
        <fullName evidence="1">RRM domain-containing protein</fullName>
    </recommendedName>
</protein>
<accession>E3L2S4</accession>
<dbReference type="KEGG" id="pgr:PGTG_17039"/>
<dbReference type="InParanoid" id="E3L2S4"/>
<name>E3L2S4_PUCGT</name>
<dbReference type="SUPFAM" id="SSF54928">
    <property type="entry name" value="RNA-binding domain, RBD"/>
    <property type="match status" value="1"/>
</dbReference>
<dbReference type="InterPro" id="IPR035979">
    <property type="entry name" value="RBD_domain_sf"/>
</dbReference>
<gene>
    <name evidence="2" type="ORF">PGTG_17039</name>
</gene>
<reference key="1">
    <citation type="submission" date="2007-01" db="EMBL/GenBank/DDBJ databases">
        <title>The Genome Sequence of Puccinia graminis f. sp. tritici Strain CRL 75-36-700-3.</title>
        <authorList>
            <consortium name="The Broad Institute Genome Sequencing Platform"/>
            <person name="Birren B."/>
            <person name="Lander E."/>
            <person name="Galagan J."/>
            <person name="Nusbaum C."/>
            <person name="Devon K."/>
            <person name="Cuomo C."/>
            <person name="Jaffe D."/>
            <person name="Butler J."/>
            <person name="Alvarez P."/>
            <person name="Gnerre S."/>
            <person name="Grabherr M."/>
            <person name="Mauceli E."/>
            <person name="Brockman W."/>
            <person name="Young S."/>
            <person name="LaButti K."/>
            <person name="Sykes S."/>
            <person name="DeCaprio D."/>
            <person name="Crawford M."/>
            <person name="Koehrsen M."/>
            <person name="Engels R."/>
            <person name="Montgomery P."/>
            <person name="Pearson M."/>
            <person name="Howarth C."/>
            <person name="Larson L."/>
            <person name="White J."/>
            <person name="Zeng Q."/>
            <person name="Kodira C."/>
            <person name="Yandava C."/>
            <person name="Alvarado L."/>
            <person name="O'Leary S."/>
            <person name="Szabo L."/>
            <person name="Dean R."/>
            <person name="Schein J."/>
        </authorList>
    </citation>
    <scope>NUCLEOTIDE SEQUENCE</scope>
    <source>
        <strain>CRL 75-36-700-3</strain>
    </source>
</reference>
<dbReference type="CDD" id="cd00590">
    <property type="entry name" value="RRM_SF"/>
    <property type="match status" value="1"/>
</dbReference>
<evidence type="ECO:0000259" key="1">
    <source>
        <dbReference type="Pfam" id="PF00076"/>
    </source>
</evidence>
<dbReference type="InterPro" id="IPR012677">
    <property type="entry name" value="Nucleotide-bd_a/b_plait_sf"/>
</dbReference>
<dbReference type="GO" id="GO:0005634">
    <property type="term" value="C:nucleus"/>
    <property type="evidence" value="ECO:0000318"/>
    <property type="project" value="GO_Central"/>
</dbReference>
<dbReference type="EMBL" id="DS178338">
    <property type="protein sequence ID" value="EFP90840.1"/>
    <property type="molecule type" value="Genomic_DNA"/>
</dbReference>
<proteinExistence type="predicted"/>
<reference evidence="3" key="2">
    <citation type="journal article" date="2011" name="Proc. Natl. Acad. Sci. U.S.A.">
        <title>Obligate biotrophy features unraveled by the genomic analysis of rust fungi.</title>
        <authorList>
            <person name="Duplessis S."/>
            <person name="Cuomo C.A."/>
            <person name="Lin Y.-C."/>
            <person name="Aerts A."/>
            <person name="Tisserant E."/>
            <person name="Veneault-Fourrey C."/>
            <person name="Joly D.L."/>
            <person name="Hacquard S."/>
            <person name="Amselem J."/>
            <person name="Cantarel B.L."/>
            <person name="Chiu R."/>
            <person name="Coutinho P.M."/>
            <person name="Feau N."/>
            <person name="Field M."/>
            <person name="Frey P."/>
            <person name="Gelhaye E."/>
            <person name="Goldberg J."/>
            <person name="Grabherr M.G."/>
            <person name="Kodira C.D."/>
            <person name="Kohler A."/>
            <person name="Kuees U."/>
            <person name="Lindquist E.A."/>
            <person name="Lucas S.M."/>
            <person name="Mago R."/>
            <person name="Mauceli E."/>
            <person name="Morin E."/>
            <person name="Murat C."/>
            <person name="Pangilinan J.L."/>
            <person name="Park R."/>
            <person name="Pearson M."/>
            <person name="Quesneville H."/>
            <person name="Rouhier N."/>
            <person name="Sakthikumar S."/>
            <person name="Salamov A.A."/>
            <person name="Schmutz J."/>
            <person name="Selles B."/>
            <person name="Shapiro H."/>
            <person name="Tanguay P."/>
            <person name="Tuskan G.A."/>
            <person name="Henrissat B."/>
            <person name="Van de Peer Y."/>
            <person name="Rouze P."/>
            <person name="Ellis J.G."/>
            <person name="Dodds P.N."/>
            <person name="Schein J.E."/>
            <person name="Zhong S."/>
            <person name="Hamelin R.C."/>
            <person name="Grigoriev I.V."/>
            <person name="Szabo L.J."/>
            <person name="Martin F."/>
        </authorList>
    </citation>
    <scope>NUCLEOTIDE SEQUENCE [LARGE SCALE GENOMIC DNA]</scope>
    <source>
        <strain evidence="3">CRL 75-36-700-3 / race SCCL</strain>
    </source>
</reference>
<sequence>MKQEDNTLGLGEEDLLLPIREFSFISQDTIDRLNASNKRWNQFVEAFRADTRRLHQEFERRQRRRYNRNKLFYLIHWEPEYRPPPTPPAPQYFHAILPWPVELSNLSPGTTAADLRTALAPYGNITHSFLLVLKSANLGAIVHFSDHGTAAAAAADLDGTCADGFILQARIMSHKEQSALALLRRMS</sequence>
<dbReference type="Gene3D" id="3.30.70.330">
    <property type="match status" value="1"/>
</dbReference>
<dbReference type="OrthoDB" id="5374349at2759"/>
<dbReference type="AlphaFoldDB" id="E3L2S4"/>
<dbReference type="GO" id="GO:0003729">
    <property type="term" value="F:mRNA binding"/>
    <property type="evidence" value="ECO:0000318"/>
    <property type="project" value="GO_Central"/>
</dbReference>
<keyword evidence="3" id="KW-1185">Reference proteome</keyword>
<dbReference type="Pfam" id="PF00076">
    <property type="entry name" value="RRM_1"/>
    <property type="match status" value="1"/>
</dbReference>